<dbReference type="Proteomes" id="UP001162060">
    <property type="component" value="Unassembled WGS sequence"/>
</dbReference>
<dbReference type="EMBL" id="CAKLBY020000251">
    <property type="protein sequence ID" value="CAK7939947.1"/>
    <property type="molecule type" value="Genomic_DNA"/>
</dbReference>
<evidence type="ECO:0000256" key="3">
    <source>
        <dbReference type="ARBA" id="ARBA00022670"/>
    </source>
</evidence>
<evidence type="ECO:0000313" key="8">
    <source>
        <dbReference type="Proteomes" id="UP001162060"/>
    </source>
</evidence>
<keyword evidence="5" id="KW-0325">Glycoprotein</keyword>
<feature type="transmembrane region" description="Helical" evidence="6">
    <location>
        <begin position="21"/>
        <end position="46"/>
    </location>
</feature>
<dbReference type="GO" id="GO:0006508">
    <property type="term" value="P:proteolysis"/>
    <property type="evidence" value="ECO:0007669"/>
    <property type="project" value="UniProtKB-KW"/>
</dbReference>
<dbReference type="AlphaFoldDB" id="A0AAV1V2M8"/>
<proteinExistence type="inferred from homology"/>
<keyword evidence="6" id="KW-0472">Membrane</keyword>
<keyword evidence="6" id="KW-1133">Transmembrane helix</keyword>
<dbReference type="PRINTS" id="PR00724">
    <property type="entry name" value="CRBOXYPTASEC"/>
</dbReference>
<evidence type="ECO:0000256" key="2">
    <source>
        <dbReference type="ARBA" id="ARBA00022645"/>
    </source>
</evidence>
<dbReference type="Gene3D" id="3.40.50.1820">
    <property type="entry name" value="alpha/beta hydrolase"/>
    <property type="match status" value="1"/>
</dbReference>
<dbReference type="InterPro" id="IPR029058">
    <property type="entry name" value="AB_hydrolase_fold"/>
</dbReference>
<dbReference type="PANTHER" id="PTHR11802">
    <property type="entry name" value="SERINE PROTEASE FAMILY S10 SERINE CARBOXYPEPTIDASE"/>
    <property type="match status" value="1"/>
</dbReference>
<dbReference type="SUPFAM" id="SSF53474">
    <property type="entry name" value="alpha/beta-Hydrolases"/>
    <property type="match status" value="1"/>
</dbReference>
<dbReference type="Pfam" id="PF00450">
    <property type="entry name" value="Peptidase_S10"/>
    <property type="match status" value="1"/>
</dbReference>
<dbReference type="GO" id="GO:0004185">
    <property type="term" value="F:serine-type carboxypeptidase activity"/>
    <property type="evidence" value="ECO:0007669"/>
    <property type="project" value="InterPro"/>
</dbReference>
<evidence type="ECO:0000256" key="4">
    <source>
        <dbReference type="ARBA" id="ARBA00022801"/>
    </source>
</evidence>
<comment type="similarity">
    <text evidence="1">Belongs to the peptidase S10 family.</text>
</comment>
<keyword evidence="2" id="KW-0121">Carboxypeptidase</keyword>
<evidence type="ECO:0000256" key="6">
    <source>
        <dbReference type="SAM" id="Phobius"/>
    </source>
</evidence>
<evidence type="ECO:0000256" key="1">
    <source>
        <dbReference type="ARBA" id="ARBA00009431"/>
    </source>
</evidence>
<dbReference type="PANTHER" id="PTHR11802:SF113">
    <property type="entry name" value="SERINE CARBOXYPEPTIDASE CTSA-4.1"/>
    <property type="match status" value="1"/>
</dbReference>
<keyword evidence="4" id="KW-0378">Hydrolase</keyword>
<keyword evidence="3" id="KW-0645">Protease</keyword>
<evidence type="ECO:0000256" key="5">
    <source>
        <dbReference type="ARBA" id="ARBA00023180"/>
    </source>
</evidence>
<sequence>MRQTSEMTPLVPESTRLRRRFALRPTITHFLLLTIVGFSLLFVLVVHETWPISTVTNLKGTIKFDEVFCGPASHETGYLKLPNTDNDHYFYWFVESQTAPQKDPLVLWLTGGPGCSSLMAILAENGPCRVQSDLSTVINPSAWNNQANDKDSNEVDVAENICWFLQAFFKKHPDLNDREFFLTSDSFGGHYVPATTSHILKANMLQHLHPNASYINLAGIAIGNGLTDPAVQYQHSVDMAFKSYNVTLLQAESIEGVRKAQPVCHKLNLKCQRGHQVNGAPLFGVPRNFKYTGTCRGS</sequence>
<protein>
    <recommendedName>
        <fullName evidence="9">Serine carboxypeptidase</fullName>
    </recommendedName>
</protein>
<comment type="caution">
    <text evidence="7">The sequence shown here is derived from an EMBL/GenBank/DDBJ whole genome shotgun (WGS) entry which is preliminary data.</text>
</comment>
<gene>
    <name evidence="7" type="ORF">PM001_LOCUS25097</name>
</gene>
<keyword evidence="6" id="KW-0812">Transmembrane</keyword>
<accession>A0AAV1V2M8</accession>
<dbReference type="InterPro" id="IPR001563">
    <property type="entry name" value="Peptidase_S10"/>
</dbReference>
<name>A0AAV1V2M8_9STRA</name>
<organism evidence="7 8">
    <name type="scientific">Peronospora matthiolae</name>
    <dbReference type="NCBI Taxonomy" id="2874970"/>
    <lineage>
        <taxon>Eukaryota</taxon>
        <taxon>Sar</taxon>
        <taxon>Stramenopiles</taxon>
        <taxon>Oomycota</taxon>
        <taxon>Peronosporomycetes</taxon>
        <taxon>Peronosporales</taxon>
        <taxon>Peronosporaceae</taxon>
        <taxon>Peronospora</taxon>
    </lineage>
</organism>
<evidence type="ECO:0000313" key="7">
    <source>
        <dbReference type="EMBL" id="CAK7939947.1"/>
    </source>
</evidence>
<reference evidence="7" key="1">
    <citation type="submission" date="2024-01" db="EMBL/GenBank/DDBJ databases">
        <authorList>
            <person name="Webb A."/>
        </authorList>
    </citation>
    <scope>NUCLEOTIDE SEQUENCE</scope>
    <source>
        <strain evidence="7">Pm1</strain>
    </source>
</reference>
<evidence type="ECO:0008006" key="9">
    <source>
        <dbReference type="Google" id="ProtNLM"/>
    </source>
</evidence>